<keyword evidence="2" id="KW-1185">Reference proteome</keyword>
<evidence type="ECO:0000313" key="1">
    <source>
        <dbReference type="EMBL" id="KAJ8002672.1"/>
    </source>
</evidence>
<reference evidence="1" key="1">
    <citation type="submission" date="2021-05" db="EMBL/GenBank/DDBJ databases">
        <authorList>
            <person name="Pan Q."/>
            <person name="Jouanno E."/>
            <person name="Zahm M."/>
            <person name="Klopp C."/>
            <person name="Cabau C."/>
            <person name="Louis A."/>
            <person name="Berthelot C."/>
            <person name="Parey E."/>
            <person name="Roest Crollius H."/>
            <person name="Montfort J."/>
            <person name="Robinson-Rechavi M."/>
            <person name="Bouchez O."/>
            <person name="Lampietro C."/>
            <person name="Lopez Roques C."/>
            <person name="Donnadieu C."/>
            <person name="Postlethwait J."/>
            <person name="Bobe J."/>
            <person name="Dillon D."/>
            <person name="Chandos A."/>
            <person name="von Hippel F."/>
            <person name="Guiguen Y."/>
        </authorList>
    </citation>
    <scope>NUCLEOTIDE SEQUENCE</scope>
    <source>
        <strain evidence="1">YG-Jan2019</strain>
    </source>
</reference>
<name>A0ACC2GGE1_DALPE</name>
<organism evidence="1 2">
    <name type="scientific">Dallia pectoralis</name>
    <name type="common">Alaska blackfish</name>
    <dbReference type="NCBI Taxonomy" id="75939"/>
    <lineage>
        <taxon>Eukaryota</taxon>
        <taxon>Metazoa</taxon>
        <taxon>Chordata</taxon>
        <taxon>Craniata</taxon>
        <taxon>Vertebrata</taxon>
        <taxon>Euteleostomi</taxon>
        <taxon>Actinopterygii</taxon>
        <taxon>Neopterygii</taxon>
        <taxon>Teleostei</taxon>
        <taxon>Protacanthopterygii</taxon>
        <taxon>Esociformes</taxon>
        <taxon>Umbridae</taxon>
        <taxon>Dallia</taxon>
    </lineage>
</organism>
<sequence length="923" mass="101091">MLPVTLLLLSLTLSPTGASVFRREPGFYTDGATGNGPVFVDQPEDTVYPEESSKAKITMSCRARAHPPASYRWRLDGKDINLDGDKHFTQVGGNLVISDPIKDKHVGRYSCVATNDLGSVVSREATVQFGYLDFFSSEEREAVQVKEGLGAVLLCAPPPHYPAKLLFRWILNEFPSFIKEDERHLVSQTTGNLYISKVDSSDSGNYSCLVSSPSISKSVFSNFIPLVPLAERTVRKSPADIKVKFPDTSALLGQNITLECFALGNPIPQIHWKKIGGVLPSNHYFSAAGSLLLYNVQYKDEGLYECKAFNSKGEDRHTARVTVEAFPEWTESINSTERDIGSDYTLSCMASGKPKPHIRWLKNSRTYNEHALTFRHLTLEDSGMYQCIAENTHGAIYANAELRVVACTPTFEHKPVRNIQAAKGGRVVMKCRPKAAPKPSLSWSKGTELLFNSTRVLIWDDGSLEILNVIRADEGYYTCFAENNRGKANSTDFLSITEATKITLAPSNADVKVGESASMQCAASHDPALEITFVWTLNGHAIDFDREGSHFERNPNLGSNGVLLIKNTQLNHAGHYTCTAQTTVDNVTTSANLVVRGPPGPSGGLQVEEIKEKSVRLIWSRGADNHSPISRYTVQFRDSFSPDDWKDATTSPADVEGNAETATVVGLFPWTEYEFRVIATNTLGTGEPSSPSPKVTTLEAVPVVAPSDIGGGGGTSRELSITWTPVQPQYYYGNNFGYIIAFKPSSGNKWRKVTVAEPEAKLYVHKDASIPPSTEFQVKVKAFNNMGEGPYSLMAVIYSSQDVPAEAPVIKEAKPLSAFEANVSWHFVTHAVDGYQVRYWKNAEGSEAASQKVVSSTENTTKLEKMSPASKYVIEVRAYNAAGFGPPSQPIQIHTYKSRGSIMVAQSLSLASLLLLSLSCLAL</sequence>
<proteinExistence type="predicted"/>
<gene>
    <name evidence="1" type="ORF">DPEC_G00161320</name>
</gene>
<protein>
    <submittedName>
        <fullName evidence="1">Uncharacterized protein</fullName>
    </submittedName>
</protein>
<comment type="caution">
    <text evidence="1">The sequence shown here is derived from an EMBL/GenBank/DDBJ whole genome shotgun (WGS) entry which is preliminary data.</text>
</comment>
<dbReference type="Proteomes" id="UP001157502">
    <property type="component" value="Chromosome 13"/>
</dbReference>
<dbReference type="EMBL" id="CM055740">
    <property type="protein sequence ID" value="KAJ8002672.1"/>
    <property type="molecule type" value="Genomic_DNA"/>
</dbReference>
<accession>A0ACC2GGE1</accession>
<evidence type="ECO:0000313" key="2">
    <source>
        <dbReference type="Proteomes" id="UP001157502"/>
    </source>
</evidence>